<reference evidence="1 2" key="1">
    <citation type="journal article" date="2020" name="ISME J.">
        <title>Comparative genomics reveals insights into cyanobacterial evolution and habitat adaptation.</title>
        <authorList>
            <person name="Chen M.Y."/>
            <person name="Teng W.K."/>
            <person name="Zhao L."/>
            <person name="Hu C.X."/>
            <person name="Zhou Y.K."/>
            <person name="Han B.P."/>
            <person name="Song L.R."/>
            <person name="Shu W.S."/>
        </authorList>
    </citation>
    <scope>NUCLEOTIDE SEQUENCE [LARGE SCALE GENOMIC DNA]</scope>
    <source>
        <strain evidence="1 2">FACHB-130</strain>
    </source>
</reference>
<comment type="caution">
    <text evidence="1">The sequence shown here is derived from an EMBL/GenBank/DDBJ whole genome shotgun (WGS) entry which is preliminary data.</text>
</comment>
<evidence type="ECO:0000313" key="1">
    <source>
        <dbReference type="EMBL" id="MBD2592961.1"/>
    </source>
</evidence>
<dbReference type="Proteomes" id="UP000603457">
    <property type="component" value="Unassembled WGS sequence"/>
</dbReference>
<accession>A0ABR8FQ29</accession>
<name>A0ABR8FQ29_9NOSO</name>
<proteinExistence type="predicted"/>
<organism evidence="1 2">
    <name type="scientific">Nostoc spongiaeforme FACHB-130</name>
    <dbReference type="NCBI Taxonomy" id="1357510"/>
    <lineage>
        <taxon>Bacteria</taxon>
        <taxon>Bacillati</taxon>
        <taxon>Cyanobacteriota</taxon>
        <taxon>Cyanophyceae</taxon>
        <taxon>Nostocales</taxon>
        <taxon>Nostocaceae</taxon>
        <taxon>Nostoc</taxon>
    </lineage>
</organism>
<evidence type="ECO:0000313" key="2">
    <source>
        <dbReference type="Proteomes" id="UP000603457"/>
    </source>
</evidence>
<gene>
    <name evidence="1" type="ORF">H6G74_01290</name>
</gene>
<keyword evidence="2" id="KW-1185">Reference proteome</keyword>
<protein>
    <submittedName>
        <fullName evidence="1">Rpn family recombination-promoting nuclease/putative transposase</fullName>
    </submittedName>
</protein>
<dbReference type="EMBL" id="JACJTB010000001">
    <property type="protein sequence ID" value="MBD2592961.1"/>
    <property type="molecule type" value="Genomic_DNA"/>
</dbReference>
<sequence length="64" mass="7007">MLGLTLAETRVYQEAKAEGREEQKAEILKAAVPLLLKTGMSIKQIAQQLKVDVESVRVAAQESP</sequence>